<organism evidence="1 2">
    <name type="scientific">Malus baccata</name>
    <name type="common">Siberian crab apple</name>
    <name type="synonym">Pyrus baccata</name>
    <dbReference type="NCBI Taxonomy" id="106549"/>
    <lineage>
        <taxon>Eukaryota</taxon>
        <taxon>Viridiplantae</taxon>
        <taxon>Streptophyta</taxon>
        <taxon>Embryophyta</taxon>
        <taxon>Tracheophyta</taxon>
        <taxon>Spermatophyta</taxon>
        <taxon>Magnoliopsida</taxon>
        <taxon>eudicotyledons</taxon>
        <taxon>Gunneridae</taxon>
        <taxon>Pentapetalae</taxon>
        <taxon>rosids</taxon>
        <taxon>fabids</taxon>
        <taxon>Rosales</taxon>
        <taxon>Rosaceae</taxon>
        <taxon>Amygdaloideae</taxon>
        <taxon>Maleae</taxon>
        <taxon>Malus</taxon>
    </lineage>
</organism>
<protein>
    <submittedName>
        <fullName evidence="1">Uncharacterized protein</fullName>
    </submittedName>
</protein>
<dbReference type="EMBL" id="VIEB01005146">
    <property type="protein sequence ID" value="TQD69078.1"/>
    <property type="molecule type" value="Genomic_DNA"/>
</dbReference>
<gene>
    <name evidence="1" type="ORF">C1H46_045389</name>
</gene>
<reference evidence="1 2" key="1">
    <citation type="journal article" date="2019" name="G3 (Bethesda)">
        <title>Sequencing of a Wild Apple (Malus baccata) Genome Unravels the Differences Between Cultivated and Wild Apple Species Regarding Disease Resistance and Cold Tolerance.</title>
        <authorList>
            <person name="Chen X."/>
        </authorList>
    </citation>
    <scope>NUCLEOTIDE SEQUENCE [LARGE SCALE GENOMIC DNA]</scope>
    <source>
        <strain evidence="2">cv. Shandingzi</strain>
        <tissue evidence="1">Leaves</tissue>
    </source>
</reference>
<proteinExistence type="predicted"/>
<accession>A0A540K4C5</accession>
<dbReference type="AlphaFoldDB" id="A0A540K4C5"/>
<evidence type="ECO:0000313" key="2">
    <source>
        <dbReference type="Proteomes" id="UP000315295"/>
    </source>
</evidence>
<keyword evidence="2" id="KW-1185">Reference proteome</keyword>
<comment type="caution">
    <text evidence="1">The sequence shown here is derived from an EMBL/GenBank/DDBJ whole genome shotgun (WGS) entry which is preliminary data.</text>
</comment>
<evidence type="ECO:0000313" key="1">
    <source>
        <dbReference type="EMBL" id="TQD69078.1"/>
    </source>
</evidence>
<sequence>MNFRNHLTIAAFRNRRFGDKNYTNKVPFFQEKMINFSLSSNQKNIFIARCKKCELTLQQKLEICSTNWNGSGRIRRSEQMLD</sequence>
<dbReference type="Proteomes" id="UP000315295">
    <property type="component" value="Unassembled WGS sequence"/>
</dbReference>
<name>A0A540K4C5_MALBA</name>